<protein>
    <submittedName>
        <fullName evidence="1">Uncharacterized protein</fullName>
    </submittedName>
</protein>
<name>A0A0R3JUQ2_CALMK</name>
<evidence type="ECO:0000313" key="1">
    <source>
        <dbReference type="EMBL" id="KRQ86778.1"/>
    </source>
</evidence>
<reference evidence="1 2" key="1">
    <citation type="submission" date="2015-09" db="EMBL/GenBank/DDBJ databases">
        <title>Draft genome sequence of a Caloramator mitchellensis, a moderate thermophile from the Great Artesian Basin of Australia.</title>
        <authorList>
            <person name="Patel B.K."/>
        </authorList>
    </citation>
    <scope>NUCLEOTIDE SEQUENCE [LARGE SCALE GENOMIC DNA]</scope>
    <source>
        <strain evidence="1 2">VF08</strain>
    </source>
</reference>
<keyword evidence="2" id="KW-1185">Reference proteome</keyword>
<dbReference type="OrthoDB" id="2084485at2"/>
<organism evidence="1 2">
    <name type="scientific">Caloramator mitchellensis</name>
    <dbReference type="NCBI Taxonomy" id="908809"/>
    <lineage>
        <taxon>Bacteria</taxon>
        <taxon>Bacillati</taxon>
        <taxon>Bacillota</taxon>
        <taxon>Clostridia</taxon>
        <taxon>Eubacteriales</taxon>
        <taxon>Clostridiaceae</taxon>
        <taxon>Caloramator</taxon>
    </lineage>
</organism>
<dbReference type="Proteomes" id="UP000052015">
    <property type="component" value="Unassembled WGS sequence"/>
</dbReference>
<sequence>MEITKKTKDRLRKLYLHDGEIKKIICDYDQHMIIIPISFIMKNNDKKFIELILDNVYYFDISMYEPWGEGIYISDIMINDDSLISSRFEGRECIDNDCFEFIIILNSGDKIRIITSKVTYNEKY</sequence>
<accession>A0A0R3JUQ2</accession>
<dbReference type="EMBL" id="LKHP01000006">
    <property type="protein sequence ID" value="KRQ86778.1"/>
    <property type="molecule type" value="Genomic_DNA"/>
</dbReference>
<evidence type="ECO:0000313" key="2">
    <source>
        <dbReference type="Proteomes" id="UP000052015"/>
    </source>
</evidence>
<dbReference type="AlphaFoldDB" id="A0A0R3JUQ2"/>
<gene>
    <name evidence="1" type="ORF">ABG79_01269</name>
</gene>
<proteinExistence type="predicted"/>
<comment type="caution">
    <text evidence="1">The sequence shown here is derived from an EMBL/GenBank/DDBJ whole genome shotgun (WGS) entry which is preliminary data.</text>
</comment>
<dbReference type="RefSeq" id="WP_057978271.1">
    <property type="nucleotide sequence ID" value="NZ_LKHP01000006.1"/>
</dbReference>